<gene>
    <name evidence="9" type="primary">mreD</name>
    <name evidence="9" type="ORF">HB943_06750</name>
</gene>
<dbReference type="NCBIfam" id="TIGR03426">
    <property type="entry name" value="shape_MreD"/>
    <property type="match status" value="1"/>
</dbReference>
<name>A0A841Z759_9LIST</name>
<dbReference type="Proteomes" id="UP000564536">
    <property type="component" value="Unassembled WGS sequence"/>
</dbReference>
<dbReference type="GO" id="GO:0008360">
    <property type="term" value="P:regulation of cell shape"/>
    <property type="evidence" value="ECO:0007669"/>
    <property type="project" value="UniProtKB-KW"/>
</dbReference>
<dbReference type="GO" id="GO:0005886">
    <property type="term" value="C:plasma membrane"/>
    <property type="evidence" value="ECO:0007669"/>
    <property type="project" value="UniProtKB-SubCell"/>
</dbReference>
<keyword evidence="6 8" id="KW-1133">Transmembrane helix</keyword>
<evidence type="ECO:0000313" key="10">
    <source>
        <dbReference type="Proteomes" id="UP000564536"/>
    </source>
</evidence>
<accession>A0A841Z759</accession>
<evidence type="ECO:0000256" key="6">
    <source>
        <dbReference type="ARBA" id="ARBA00022989"/>
    </source>
</evidence>
<dbReference type="AlphaFoldDB" id="A0A841Z759"/>
<dbReference type="RefSeq" id="WP_185425460.1">
    <property type="nucleotide sequence ID" value="NZ_JAARRL010000008.1"/>
</dbReference>
<evidence type="ECO:0000256" key="4">
    <source>
        <dbReference type="ARBA" id="ARBA00022692"/>
    </source>
</evidence>
<protein>
    <submittedName>
        <fullName evidence="9">Rod shape-determining protein MreD</fullName>
    </submittedName>
</protein>
<comment type="subcellular location">
    <subcellularLocation>
        <location evidence="1">Cell membrane</location>
        <topology evidence="1">Multi-pass membrane protein</topology>
    </subcellularLocation>
</comment>
<sequence length="176" mass="20452">MNIRKFVVMPLIAIAVFILEGVSSLMFSQSFFGEQRFFIPHFLIVMLVLMATFYGRNPTLIYAFILGMVFDIYYTGILGIYFAIFPLVVYLTDKFMKVLQNSLILVGLVVVFNVILTECLVYSFYLLIGGTDMLFSTFVDQRLWTTILLNLAFFLVVFFPFRSFLLELKRSDGRWN</sequence>
<evidence type="ECO:0000256" key="5">
    <source>
        <dbReference type="ARBA" id="ARBA00022960"/>
    </source>
</evidence>
<feature type="transmembrane region" description="Helical" evidence="8">
    <location>
        <begin position="37"/>
        <end position="55"/>
    </location>
</feature>
<keyword evidence="3" id="KW-1003">Cell membrane</keyword>
<comment type="similarity">
    <text evidence="2">Belongs to the MreD family.</text>
</comment>
<evidence type="ECO:0000256" key="7">
    <source>
        <dbReference type="ARBA" id="ARBA00023136"/>
    </source>
</evidence>
<feature type="transmembrane region" description="Helical" evidence="8">
    <location>
        <begin position="103"/>
        <end position="128"/>
    </location>
</feature>
<reference evidence="9 10" key="1">
    <citation type="submission" date="2020-03" db="EMBL/GenBank/DDBJ databases">
        <title>Soil Listeria distribution.</title>
        <authorList>
            <person name="Liao J."/>
            <person name="Wiedmann M."/>
        </authorList>
    </citation>
    <scope>NUCLEOTIDE SEQUENCE [LARGE SCALE GENOMIC DNA]</scope>
    <source>
        <strain evidence="9 10">FSL L7-1523</strain>
    </source>
</reference>
<evidence type="ECO:0000256" key="1">
    <source>
        <dbReference type="ARBA" id="ARBA00004651"/>
    </source>
</evidence>
<keyword evidence="5" id="KW-0133">Cell shape</keyword>
<keyword evidence="4 8" id="KW-0812">Transmembrane</keyword>
<feature type="transmembrane region" description="Helical" evidence="8">
    <location>
        <begin position="6"/>
        <end position="25"/>
    </location>
</feature>
<dbReference type="Pfam" id="PF04093">
    <property type="entry name" value="MreD"/>
    <property type="match status" value="1"/>
</dbReference>
<organism evidence="9 10">
    <name type="scientific">Listeria weihenstephanensis</name>
    <dbReference type="NCBI Taxonomy" id="1006155"/>
    <lineage>
        <taxon>Bacteria</taxon>
        <taxon>Bacillati</taxon>
        <taxon>Bacillota</taxon>
        <taxon>Bacilli</taxon>
        <taxon>Bacillales</taxon>
        <taxon>Listeriaceae</taxon>
        <taxon>Listeria</taxon>
    </lineage>
</organism>
<evidence type="ECO:0000256" key="2">
    <source>
        <dbReference type="ARBA" id="ARBA00007776"/>
    </source>
</evidence>
<dbReference type="EMBL" id="JAARRL010000008">
    <property type="protein sequence ID" value="MBC1500297.1"/>
    <property type="molecule type" value="Genomic_DNA"/>
</dbReference>
<evidence type="ECO:0000313" key="9">
    <source>
        <dbReference type="EMBL" id="MBC1500297.1"/>
    </source>
</evidence>
<evidence type="ECO:0000256" key="8">
    <source>
        <dbReference type="SAM" id="Phobius"/>
    </source>
</evidence>
<feature type="transmembrane region" description="Helical" evidence="8">
    <location>
        <begin position="143"/>
        <end position="161"/>
    </location>
</feature>
<dbReference type="InterPro" id="IPR007227">
    <property type="entry name" value="Cell_shape_determining_MreD"/>
</dbReference>
<comment type="caution">
    <text evidence="9">The sequence shown here is derived from an EMBL/GenBank/DDBJ whole genome shotgun (WGS) entry which is preliminary data.</text>
</comment>
<proteinExistence type="inferred from homology"/>
<evidence type="ECO:0000256" key="3">
    <source>
        <dbReference type="ARBA" id="ARBA00022475"/>
    </source>
</evidence>
<keyword evidence="7 8" id="KW-0472">Membrane</keyword>
<feature type="transmembrane region" description="Helical" evidence="8">
    <location>
        <begin position="61"/>
        <end position="91"/>
    </location>
</feature>